<accession>A0A3N4P1M0</accession>
<dbReference type="EC" id="5.6.2.4" evidence="12"/>
<reference evidence="18 19" key="1">
    <citation type="submission" date="2018-11" db="EMBL/GenBank/DDBJ databases">
        <title>Aureibaculum marinum gen. nov., sp. nov., a member of the family Flavobacteriaceae isolated from the Bohai Sea.</title>
        <authorList>
            <person name="Ji X."/>
        </authorList>
    </citation>
    <scope>NUCLEOTIDE SEQUENCE [LARGE SCALE GENOMIC DNA]</scope>
    <source>
        <strain evidence="18 19">BH-SD17</strain>
    </source>
</reference>
<dbReference type="InterPro" id="IPR000212">
    <property type="entry name" value="DNA_helicase_UvrD/REP"/>
</dbReference>
<dbReference type="PANTHER" id="PTHR11070">
    <property type="entry name" value="UVRD / RECB / PCRA DNA HELICASE FAMILY MEMBER"/>
    <property type="match status" value="1"/>
</dbReference>
<keyword evidence="9" id="KW-0234">DNA repair</keyword>
<dbReference type="GO" id="GO:0003677">
    <property type="term" value="F:DNA binding"/>
    <property type="evidence" value="ECO:0007669"/>
    <property type="project" value="UniProtKB-KW"/>
</dbReference>
<keyword evidence="3" id="KW-0227">DNA damage</keyword>
<evidence type="ECO:0000256" key="8">
    <source>
        <dbReference type="ARBA" id="ARBA00023125"/>
    </source>
</evidence>
<evidence type="ECO:0000256" key="15">
    <source>
        <dbReference type="SAM" id="Coils"/>
    </source>
</evidence>
<gene>
    <name evidence="18" type="ORF">EGM88_13220</name>
</gene>
<evidence type="ECO:0000256" key="10">
    <source>
        <dbReference type="ARBA" id="ARBA00023235"/>
    </source>
</evidence>
<sequence>MQQSTFQVYNASAGSGKTFTLVKTYLKILLEREDAYRFQNILAITFTNKAAAEMKTRVIKNLREFSEETILKEKTDLFKAIETEFLLEGVAVNDVLIHQRSKRIVNNILQNYSAFNITTIDSFTHRLIRSFAYDLGLSLNFDVEMDANSLLDEAVDQLISQIGEDKELTDILIDFSLQKTDDDKSWDITRELKEIAKILLNENDKLQLEKIQEKPIKDFIDLKNKLRKEQKLLENQFKSIGEEGLQIIENLGLNYNDFYRSMLPNHFKNIAYSLDKAKFFNANTLREKVSNHEFYAKSKSQEVKTAIDSIATKLSALYFESEKLYQQYVLNGLFLSNIIPLAVLSRINKTLNEIKEENNIRLNAEFNQLISKNLQEQPAPYIYERIGEKFKHYFIDEMQDTSLLQWQNIIPLIKNALSQEQTGLLLVGDTKQSIYRWRGSEPEQFLKLAQQGKTHAHNPFHINKELKSLETNYRSYTEVINFNNSFFQHISNYFNEKDYQDIYFNENKQQQTDKIGGYVSLSFIEKGLVAEEKDLAYGNSVLEIINNTSENFQFNEICVLTRTKKQGIAIANFLTDNNIDIISSETLLLKNSEKVNYVIDVLTYLQNNNDKEAKFNLLYFLYNHLEITSDKHLFFKELIDLPVVEFYQFLNDFNMNFNPKEIVQLPLYESVEYILRSVNFNETSDAYLQFFLDEVLKFSLKKSTDIRVFLEFWNDKKDKLSIVVPEEKNAVQIMTIHKSKGLEFPVVIFPYDLDIYKDQGAKDWYAIENPEDFNNFETLLVNQSKSLENVGQFGQHLYLSYRNEKELDNINLLYVTFTRAIEQLYIIGEQKTLKGNPTTSSQFLMDFLDKKGEWSEAKTEYTFGNIRRVSEKPETKKDKAQFNQLISTSWHSHHISIVTNSTLLWDSERGESIKYGNLIHELMAQIKTADDIEEAIEKHVSSGNIITSEKEVIIGLIYQIVTHPSLESYYQQNNTVYNEREIFTELGEIIIPDRLVIDEENNATIIDYKTGKPEKKYHHQLNSYASVVSQLGFKVAKKILVYIDDDIVIEEVK</sequence>
<dbReference type="PANTHER" id="PTHR11070:SF67">
    <property type="entry name" value="DNA 3'-5' HELICASE"/>
    <property type="match status" value="1"/>
</dbReference>
<dbReference type="SUPFAM" id="SSF52540">
    <property type="entry name" value="P-loop containing nucleoside triphosphate hydrolases"/>
    <property type="match status" value="1"/>
</dbReference>
<evidence type="ECO:0000256" key="9">
    <source>
        <dbReference type="ARBA" id="ARBA00023204"/>
    </source>
</evidence>
<evidence type="ECO:0000256" key="6">
    <source>
        <dbReference type="ARBA" id="ARBA00022839"/>
    </source>
</evidence>
<proteinExistence type="predicted"/>
<dbReference type="InterPro" id="IPR038726">
    <property type="entry name" value="PDDEXK_AddAB-type"/>
</dbReference>
<evidence type="ECO:0000259" key="16">
    <source>
        <dbReference type="PROSITE" id="PS51198"/>
    </source>
</evidence>
<dbReference type="AlphaFoldDB" id="A0A3N4P1M0"/>
<dbReference type="GO" id="GO:0000725">
    <property type="term" value="P:recombinational repair"/>
    <property type="evidence" value="ECO:0007669"/>
    <property type="project" value="TreeGrafter"/>
</dbReference>
<dbReference type="Gene3D" id="3.90.320.10">
    <property type="match status" value="1"/>
</dbReference>
<keyword evidence="1" id="KW-0540">Nuclease</keyword>
<organism evidence="18 19">
    <name type="scientific">Aureibaculum marinum</name>
    <dbReference type="NCBI Taxonomy" id="2487930"/>
    <lineage>
        <taxon>Bacteria</taxon>
        <taxon>Pseudomonadati</taxon>
        <taxon>Bacteroidota</taxon>
        <taxon>Flavobacteriia</taxon>
        <taxon>Flavobacteriales</taxon>
        <taxon>Flavobacteriaceae</taxon>
        <taxon>Aureibaculum</taxon>
    </lineage>
</organism>
<comment type="catalytic activity">
    <reaction evidence="11">
        <text>Couples ATP hydrolysis with the unwinding of duplex DNA by translocating in the 3'-5' direction.</text>
        <dbReference type="EC" id="5.6.2.4"/>
    </reaction>
</comment>
<keyword evidence="5 14" id="KW-0347">Helicase</keyword>
<feature type="domain" description="UvrD-like helicase C-terminal" evidence="17">
    <location>
        <begin position="477"/>
        <end position="741"/>
    </location>
</feature>
<dbReference type="OrthoDB" id="9810135at2"/>
<dbReference type="Pfam" id="PF12705">
    <property type="entry name" value="PDDEXK_1"/>
    <property type="match status" value="1"/>
</dbReference>
<feature type="binding site" evidence="14">
    <location>
        <begin position="11"/>
        <end position="18"/>
    </location>
    <ligand>
        <name>ATP</name>
        <dbReference type="ChEBI" id="CHEBI:30616"/>
    </ligand>
</feature>
<evidence type="ECO:0000256" key="7">
    <source>
        <dbReference type="ARBA" id="ARBA00022840"/>
    </source>
</evidence>
<dbReference type="PROSITE" id="PS51198">
    <property type="entry name" value="UVRD_HELICASE_ATP_BIND"/>
    <property type="match status" value="1"/>
</dbReference>
<evidence type="ECO:0000256" key="3">
    <source>
        <dbReference type="ARBA" id="ARBA00022763"/>
    </source>
</evidence>
<evidence type="ECO:0000313" key="19">
    <source>
        <dbReference type="Proteomes" id="UP000270856"/>
    </source>
</evidence>
<dbReference type="Proteomes" id="UP000270856">
    <property type="component" value="Unassembled WGS sequence"/>
</dbReference>
<dbReference type="PROSITE" id="PS51217">
    <property type="entry name" value="UVRD_HELICASE_CTER"/>
    <property type="match status" value="1"/>
</dbReference>
<evidence type="ECO:0000256" key="2">
    <source>
        <dbReference type="ARBA" id="ARBA00022741"/>
    </source>
</evidence>
<evidence type="ECO:0000259" key="17">
    <source>
        <dbReference type="PROSITE" id="PS51217"/>
    </source>
</evidence>
<dbReference type="GO" id="GO:0043138">
    <property type="term" value="F:3'-5' DNA helicase activity"/>
    <property type="evidence" value="ECO:0007669"/>
    <property type="project" value="UniProtKB-EC"/>
</dbReference>
<dbReference type="EMBL" id="RPFJ01000031">
    <property type="protein sequence ID" value="RPD93283.1"/>
    <property type="molecule type" value="Genomic_DNA"/>
</dbReference>
<evidence type="ECO:0000256" key="4">
    <source>
        <dbReference type="ARBA" id="ARBA00022801"/>
    </source>
</evidence>
<dbReference type="Pfam" id="PF00580">
    <property type="entry name" value="UvrD-helicase"/>
    <property type="match status" value="1"/>
</dbReference>
<evidence type="ECO:0000313" key="18">
    <source>
        <dbReference type="EMBL" id="RPD93283.1"/>
    </source>
</evidence>
<comment type="caution">
    <text evidence="18">The sequence shown here is derived from an EMBL/GenBank/DDBJ whole genome shotgun (WGS) entry which is preliminary data.</text>
</comment>
<keyword evidence="2 14" id="KW-0547">Nucleotide-binding</keyword>
<dbReference type="GO" id="GO:0005829">
    <property type="term" value="C:cytosol"/>
    <property type="evidence" value="ECO:0007669"/>
    <property type="project" value="TreeGrafter"/>
</dbReference>
<keyword evidence="8" id="KW-0238">DNA-binding</keyword>
<dbReference type="GO" id="GO:0004527">
    <property type="term" value="F:exonuclease activity"/>
    <property type="evidence" value="ECO:0007669"/>
    <property type="project" value="UniProtKB-KW"/>
</dbReference>
<dbReference type="Pfam" id="PF13361">
    <property type="entry name" value="UvrD_C"/>
    <property type="match status" value="2"/>
</dbReference>
<dbReference type="InterPro" id="IPR014017">
    <property type="entry name" value="DNA_helicase_UvrD-like_C"/>
</dbReference>
<evidence type="ECO:0000256" key="11">
    <source>
        <dbReference type="ARBA" id="ARBA00034617"/>
    </source>
</evidence>
<dbReference type="InterPro" id="IPR027417">
    <property type="entry name" value="P-loop_NTPase"/>
</dbReference>
<dbReference type="InterPro" id="IPR014016">
    <property type="entry name" value="UvrD-like_ATP-bd"/>
</dbReference>
<feature type="coiled-coil region" evidence="15">
    <location>
        <begin position="189"/>
        <end position="243"/>
    </location>
</feature>
<keyword evidence="4 14" id="KW-0378">Hydrolase</keyword>
<evidence type="ECO:0000256" key="1">
    <source>
        <dbReference type="ARBA" id="ARBA00022722"/>
    </source>
</evidence>
<protein>
    <recommendedName>
        <fullName evidence="12">DNA 3'-5' helicase</fullName>
        <ecNumber evidence="12">5.6.2.4</ecNumber>
    </recommendedName>
</protein>
<keyword evidence="15" id="KW-0175">Coiled coil</keyword>
<feature type="domain" description="UvrD-like helicase ATP-binding" evidence="16">
    <location>
        <begin position="1"/>
        <end position="476"/>
    </location>
</feature>
<dbReference type="Gene3D" id="1.10.3170.10">
    <property type="entry name" value="Recbcd, chain B, domain 2"/>
    <property type="match status" value="1"/>
</dbReference>
<name>A0A3N4P1M0_9FLAO</name>
<evidence type="ECO:0000256" key="13">
    <source>
        <dbReference type="ARBA" id="ARBA00048988"/>
    </source>
</evidence>
<dbReference type="Gene3D" id="3.40.50.300">
    <property type="entry name" value="P-loop containing nucleotide triphosphate hydrolases"/>
    <property type="match status" value="3"/>
</dbReference>
<evidence type="ECO:0000256" key="14">
    <source>
        <dbReference type="PROSITE-ProRule" id="PRU00560"/>
    </source>
</evidence>
<dbReference type="RefSeq" id="WP_123898898.1">
    <property type="nucleotide sequence ID" value="NZ_RPFJ01000031.1"/>
</dbReference>
<evidence type="ECO:0000256" key="5">
    <source>
        <dbReference type="ARBA" id="ARBA00022806"/>
    </source>
</evidence>
<evidence type="ECO:0000256" key="12">
    <source>
        <dbReference type="ARBA" id="ARBA00034808"/>
    </source>
</evidence>
<dbReference type="GO" id="GO:0005524">
    <property type="term" value="F:ATP binding"/>
    <property type="evidence" value="ECO:0007669"/>
    <property type="project" value="UniProtKB-UniRule"/>
</dbReference>
<keyword evidence="10" id="KW-0413">Isomerase</keyword>
<keyword evidence="19" id="KW-1185">Reference proteome</keyword>
<keyword evidence="6" id="KW-0269">Exonuclease</keyword>
<comment type="catalytic activity">
    <reaction evidence="13">
        <text>ATP + H2O = ADP + phosphate + H(+)</text>
        <dbReference type="Rhea" id="RHEA:13065"/>
        <dbReference type="ChEBI" id="CHEBI:15377"/>
        <dbReference type="ChEBI" id="CHEBI:15378"/>
        <dbReference type="ChEBI" id="CHEBI:30616"/>
        <dbReference type="ChEBI" id="CHEBI:43474"/>
        <dbReference type="ChEBI" id="CHEBI:456216"/>
        <dbReference type="EC" id="5.6.2.4"/>
    </reaction>
</comment>
<keyword evidence="7 14" id="KW-0067">ATP-binding</keyword>
<dbReference type="InterPro" id="IPR011604">
    <property type="entry name" value="PDDEXK-like_dom_sf"/>
</dbReference>